<dbReference type="PANTHER" id="PTHR36777:SF2">
    <property type="entry name" value="EXPRESSED PROTEIN"/>
    <property type="match status" value="1"/>
</dbReference>
<dbReference type="Proteomes" id="UP000886885">
    <property type="component" value="Chromosome 2D"/>
</dbReference>
<keyword evidence="1" id="KW-1133">Transmembrane helix</keyword>
<keyword evidence="1" id="KW-0812">Transmembrane</keyword>
<proteinExistence type="predicted"/>
<evidence type="ECO:0000256" key="1">
    <source>
        <dbReference type="SAM" id="Phobius"/>
    </source>
</evidence>
<protein>
    <submittedName>
        <fullName evidence="2">Uncharacterized protein</fullName>
    </submittedName>
</protein>
<sequence>MAAPSLILFHTNNLSSPFPLSSPKRYKNQTLNENSFLNLKKQSLLPNLRVKNPRTKNPRSAPVVVFAAQSNFLKVVQTVWKVGKDGIETGTNLVPNSVPRPIARVAVTVVVLAVSLFLLKSFLSTVFFALATMGLVYFTFIALNKDQGPKGGGESDTVNVIFCLLGKAWTVFDSPGNRHMRVEEGKQLHGFIVKAGLVSDEFVLSNLFRIKLVRDKRKVQDNGVLWNVIIDGYMRMEDLIASWYSFDSMPNKSLVSWNAMNSDMHRIDILWRQWRCEAEKLMIDIPLKPDDVIMKALLSACKIHGNIEM</sequence>
<dbReference type="EMBL" id="JAAWWB010000004">
    <property type="protein sequence ID" value="KAG6785417.1"/>
    <property type="molecule type" value="Genomic_DNA"/>
</dbReference>
<keyword evidence="3" id="KW-1185">Reference proteome</keyword>
<evidence type="ECO:0000313" key="2">
    <source>
        <dbReference type="EMBL" id="KAG6785417.1"/>
    </source>
</evidence>
<organism evidence="2 3">
    <name type="scientific">Populus tomentosa</name>
    <name type="common">Chinese white poplar</name>
    <dbReference type="NCBI Taxonomy" id="118781"/>
    <lineage>
        <taxon>Eukaryota</taxon>
        <taxon>Viridiplantae</taxon>
        <taxon>Streptophyta</taxon>
        <taxon>Embryophyta</taxon>
        <taxon>Tracheophyta</taxon>
        <taxon>Spermatophyta</taxon>
        <taxon>Magnoliopsida</taxon>
        <taxon>eudicotyledons</taxon>
        <taxon>Gunneridae</taxon>
        <taxon>Pentapetalae</taxon>
        <taxon>rosids</taxon>
        <taxon>fabids</taxon>
        <taxon>Malpighiales</taxon>
        <taxon>Salicaceae</taxon>
        <taxon>Saliceae</taxon>
        <taxon>Populus</taxon>
    </lineage>
</organism>
<gene>
    <name evidence="2" type="ORF">POTOM_011148</name>
</gene>
<name>A0A8X8AEX5_POPTO</name>
<evidence type="ECO:0000313" key="3">
    <source>
        <dbReference type="Proteomes" id="UP000886885"/>
    </source>
</evidence>
<dbReference type="OrthoDB" id="534175at2759"/>
<dbReference type="AlphaFoldDB" id="A0A8X8AEX5"/>
<keyword evidence="1" id="KW-0472">Membrane</keyword>
<feature type="transmembrane region" description="Helical" evidence="1">
    <location>
        <begin position="125"/>
        <end position="143"/>
    </location>
</feature>
<reference evidence="2" key="1">
    <citation type="journal article" date="2020" name="bioRxiv">
        <title>Hybrid origin of Populus tomentosa Carr. identified through genome sequencing and phylogenomic analysis.</title>
        <authorList>
            <person name="An X."/>
            <person name="Gao K."/>
            <person name="Chen Z."/>
            <person name="Li J."/>
            <person name="Yang X."/>
            <person name="Yang X."/>
            <person name="Zhou J."/>
            <person name="Guo T."/>
            <person name="Zhao T."/>
            <person name="Huang S."/>
            <person name="Miao D."/>
            <person name="Khan W.U."/>
            <person name="Rao P."/>
            <person name="Ye M."/>
            <person name="Lei B."/>
            <person name="Liao W."/>
            <person name="Wang J."/>
            <person name="Ji L."/>
            <person name="Li Y."/>
            <person name="Guo B."/>
            <person name="Mustafa N.S."/>
            <person name="Li S."/>
            <person name="Yun Q."/>
            <person name="Keller S.R."/>
            <person name="Mao J."/>
            <person name="Zhang R."/>
            <person name="Strauss S.H."/>
        </authorList>
    </citation>
    <scope>NUCLEOTIDE SEQUENCE</scope>
    <source>
        <strain evidence="2">GM15</strain>
        <tissue evidence="2">Leaf</tissue>
    </source>
</reference>
<accession>A0A8X8AEX5</accession>
<feature type="transmembrane region" description="Helical" evidence="1">
    <location>
        <begin position="102"/>
        <end position="119"/>
    </location>
</feature>
<dbReference type="PANTHER" id="PTHR36777">
    <property type="entry name" value="EXPRESSED PROTEIN"/>
    <property type="match status" value="1"/>
</dbReference>
<comment type="caution">
    <text evidence="2">The sequence shown here is derived from an EMBL/GenBank/DDBJ whole genome shotgun (WGS) entry which is preliminary data.</text>
</comment>